<proteinExistence type="predicted"/>
<feature type="transmembrane region" description="Helical" evidence="1">
    <location>
        <begin position="161"/>
        <end position="179"/>
    </location>
</feature>
<dbReference type="RefSeq" id="WP_103685670.1">
    <property type="nucleotide sequence ID" value="NZ_PQGG01000040.1"/>
</dbReference>
<dbReference type="OrthoDB" id="5739568at2"/>
<evidence type="ECO:0000313" key="2">
    <source>
        <dbReference type="EMBL" id="POP51336.1"/>
    </source>
</evidence>
<accession>A0A2S4HBF4</accession>
<reference evidence="2" key="1">
    <citation type="submission" date="2018-01" db="EMBL/GenBank/DDBJ databases">
        <authorList>
            <person name="Yu X.-D."/>
        </authorList>
    </citation>
    <scope>NUCLEOTIDE SEQUENCE</scope>
    <source>
        <strain evidence="2">ZX-21</strain>
    </source>
</reference>
<feature type="transmembrane region" description="Helical" evidence="1">
    <location>
        <begin position="31"/>
        <end position="51"/>
    </location>
</feature>
<organism evidence="2 3">
    <name type="scientific">Zhongshania marina</name>
    <dbReference type="NCBI Taxonomy" id="2304603"/>
    <lineage>
        <taxon>Bacteria</taxon>
        <taxon>Pseudomonadati</taxon>
        <taxon>Pseudomonadota</taxon>
        <taxon>Gammaproteobacteria</taxon>
        <taxon>Cellvibrionales</taxon>
        <taxon>Spongiibacteraceae</taxon>
        <taxon>Zhongshania</taxon>
    </lineage>
</organism>
<feature type="transmembrane region" description="Helical" evidence="1">
    <location>
        <begin position="133"/>
        <end position="154"/>
    </location>
</feature>
<keyword evidence="1" id="KW-0812">Transmembrane</keyword>
<feature type="transmembrane region" description="Helical" evidence="1">
    <location>
        <begin position="6"/>
        <end position="22"/>
    </location>
</feature>
<dbReference type="EMBL" id="PQGG01000040">
    <property type="protein sequence ID" value="POP51336.1"/>
    <property type="molecule type" value="Genomic_DNA"/>
</dbReference>
<feature type="transmembrane region" description="Helical" evidence="1">
    <location>
        <begin position="57"/>
        <end position="76"/>
    </location>
</feature>
<dbReference type="AlphaFoldDB" id="A0A2S4HBF4"/>
<name>A0A2S4HBF4_9GAMM</name>
<gene>
    <name evidence="2" type="ORF">C0068_16970</name>
</gene>
<feature type="transmembrane region" description="Helical" evidence="1">
    <location>
        <begin position="103"/>
        <end position="127"/>
    </location>
</feature>
<dbReference type="Proteomes" id="UP000237222">
    <property type="component" value="Unassembled WGS sequence"/>
</dbReference>
<comment type="caution">
    <text evidence="2">The sequence shown here is derived from an EMBL/GenBank/DDBJ whole genome shotgun (WGS) entry which is preliminary data.</text>
</comment>
<keyword evidence="1" id="KW-0472">Membrane</keyword>
<protein>
    <submittedName>
        <fullName evidence="2">Uncharacterized protein</fullName>
    </submittedName>
</protein>
<evidence type="ECO:0000313" key="3">
    <source>
        <dbReference type="Proteomes" id="UP000237222"/>
    </source>
</evidence>
<keyword evidence="1" id="KW-1133">Transmembrane helix</keyword>
<evidence type="ECO:0000256" key="1">
    <source>
        <dbReference type="SAM" id="Phobius"/>
    </source>
</evidence>
<sequence length="181" mass="19795">MINGLLGIAAAIGGITCLYLSWQKRPQNQTWLMPMGWLLNLASCVFLIRGYGGEFGVAYGLMLLPLLAWLMVLFNLEIKRKNQRATENVVFVVPATRTMLRHIALFFIVVPLSGAASAYISVALATFVPWSRVNAVVLVVMIAPLVWGLAAWWACADPTRYRPTLGISIAGLIGAAIVYSQ</sequence>